<dbReference type="GO" id="GO:0005829">
    <property type="term" value="C:cytosol"/>
    <property type="evidence" value="ECO:0007669"/>
    <property type="project" value="TreeGrafter"/>
</dbReference>
<evidence type="ECO:0000259" key="2">
    <source>
        <dbReference type="Pfam" id="PF07971"/>
    </source>
</evidence>
<evidence type="ECO:0000259" key="3">
    <source>
        <dbReference type="Pfam" id="PF17678"/>
    </source>
</evidence>
<dbReference type="InterPro" id="IPR005887">
    <property type="entry name" value="GH92_a_mannosidase_put"/>
</dbReference>
<keyword evidence="5" id="KW-1185">Reference proteome</keyword>
<feature type="domain" description="Glycosyl hydrolase family 92" evidence="2">
    <location>
        <begin position="268"/>
        <end position="747"/>
    </location>
</feature>
<proteinExistence type="predicted"/>
<dbReference type="NCBIfam" id="TIGR01180">
    <property type="entry name" value="aman2_put"/>
    <property type="match status" value="1"/>
</dbReference>
<feature type="region of interest" description="Disordered" evidence="1">
    <location>
        <begin position="750"/>
        <end position="778"/>
    </location>
</feature>
<dbReference type="GeneID" id="54287787"/>
<accession>A0A6A5XXU8</accession>
<dbReference type="SUPFAM" id="SSF48208">
    <property type="entry name" value="Six-hairpin glycosidases"/>
    <property type="match status" value="1"/>
</dbReference>
<evidence type="ECO:0000313" key="4">
    <source>
        <dbReference type="EMBL" id="KAF2018145.1"/>
    </source>
</evidence>
<dbReference type="GO" id="GO:0000224">
    <property type="term" value="F:peptide-N4-(N-acetyl-beta-glucosaminyl)asparagine amidase activity"/>
    <property type="evidence" value="ECO:0007669"/>
    <property type="project" value="TreeGrafter"/>
</dbReference>
<dbReference type="PANTHER" id="PTHR12143:SF23">
    <property type="entry name" value="PUTATIVE-RELATED"/>
    <property type="match status" value="1"/>
</dbReference>
<dbReference type="Gene3D" id="1.20.1050.60">
    <property type="entry name" value="alpha-1,2-mannosidase"/>
    <property type="match status" value="1"/>
</dbReference>
<dbReference type="PANTHER" id="PTHR12143">
    <property type="entry name" value="PEPTIDE N-GLYCANASE PNGASE -RELATED"/>
    <property type="match status" value="1"/>
</dbReference>
<dbReference type="Gene3D" id="3.30.2080.10">
    <property type="entry name" value="GH92 mannosidase domain"/>
    <property type="match status" value="1"/>
</dbReference>
<dbReference type="EMBL" id="ML978068">
    <property type="protein sequence ID" value="KAF2018145.1"/>
    <property type="molecule type" value="Genomic_DNA"/>
</dbReference>
<dbReference type="AlphaFoldDB" id="A0A6A5XXU8"/>
<organism evidence="4 5">
    <name type="scientific">Aaosphaeria arxii CBS 175.79</name>
    <dbReference type="NCBI Taxonomy" id="1450172"/>
    <lineage>
        <taxon>Eukaryota</taxon>
        <taxon>Fungi</taxon>
        <taxon>Dikarya</taxon>
        <taxon>Ascomycota</taxon>
        <taxon>Pezizomycotina</taxon>
        <taxon>Dothideomycetes</taxon>
        <taxon>Pleosporomycetidae</taxon>
        <taxon>Pleosporales</taxon>
        <taxon>Pleosporales incertae sedis</taxon>
        <taxon>Aaosphaeria</taxon>
    </lineage>
</organism>
<dbReference type="InterPro" id="IPR050883">
    <property type="entry name" value="PNGase"/>
</dbReference>
<dbReference type="Gene3D" id="2.70.98.10">
    <property type="match status" value="1"/>
</dbReference>
<dbReference type="InterPro" id="IPR012939">
    <property type="entry name" value="Glyco_hydro_92"/>
</dbReference>
<dbReference type="GO" id="GO:0005975">
    <property type="term" value="P:carbohydrate metabolic process"/>
    <property type="evidence" value="ECO:0007669"/>
    <property type="project" value="InterPro"/>
</dbReference>
<dbReference type="Pfam" id="PF07971">
    <property type="entry name" value="Glyco_hydro_92"/>
    <property type="match status" value="1"/>
</dbReference>
<evidence type="ECO:0000313" key="5">
    <source>
        <dbReference type="Proteomes" id="UP000799778"/>
    </source>
</evidence>
<dbReference type="FunFam" id="1.20.1050.60:FF:000002">
    <property type="entry name" value="Glycosyl hydrolase family 92"/>
    <property type="match status" value="1"/>
</dbReference>
<dbReference type="FunFam" id="1.20.1610.10:FF:000002">
    <property type="entry name" value="Alpha-1,2-mannosidase family protein"/>
    <property type="match status" value="1"/>
</dbReference>
<dbReference type="RefSeq" id="XP_033386484.1">
    <property type="nucleotide sequence ID" value="XM_033530390.1"/>
</dbReference>
<dbReference type="InterPro" id="IPR041371">
    <property type="entry name" value="GH92_N"/>
</dbReference>
<gene>
    <name evidence="4" type="ORF">BU24DRAFT_440831</name>
</gene>
<reference evidence="4" key="1">
    <citation type="journal article" date="2020" name="Stud. Mycol.">
        <title>101 Dothideomycetes genomes: a test case for predicting lifestyles and emergence of pathogens.</title>
        <authorList>
            <person name="Haridas S."/>
            <person name="Albert R."/>
            <person name="Binder M."/>
            <person name="Bloem J."/>
            <person name="Labutti K."/>
            <person name="Salamov A."/>
            <person name="Andreopoulos B."/>
            <person name="Baker S."/>
            <person name="Barry K."/>
            <person name="Bills G."/>
            <person name="Bluhm B."/>
            <person name="Cannon C."/>
            <person name="Castanera R."/>
            <person name="Culley D."/>
            <person name="Daum C."/>
            <person name="Ezra D."/>
            <person name="Gonzalez J."/>
            <person name="Henrissat B."/>
            <person name="Kuo A."/>
            <person name="Liang C."/>
            <person name="Lipzen A."/>
            <person name="Lutzoni F."/>
            <person name="Magnuson J."/>
            <person name="Mondo S."/>
            <person name="Nolan M."/>
            <person name="Ohm R."/>
            <person name="Pangilinan J."/>
            <person name="Park H.-J."/>
            <person name="Ramirez L."/>
            <person name="Alfaro M."/>
            <person name="Sun H."/>
            <person name="Tritt A."/>
            <person name="Yoshinaga Y."/>
            <person name="Zwiers L.-H."/>
            <person name="Turgeon B."/>
            <person name="Goodwin S."/>
            <person name="Spatafora J."/>
            <person name="Crous P."/>
            <person name="Grigoriev I."/>
        </authorList>
    </citation>
    <scope>NUCLEOTIDE SEQUENCE</scope>
    <source>
        <strain evidence="4">CBS 175.79</strain>
    </source>
</reference>
<sequence>MMPRIKLCLDVLEWVNPLIGSNSGGNVFAGATLPYGMAKAVADVDGENTGGFSTDGSNITGFSALHDSGTGGNPSLGNFPIFPQICTGDDINDCLYPIGKRKLPYRNDSIKAEPGYFGVTLKNGIKADMTVSEHAALFRFDYSGATSDNQSTIQPLIQLDLTDLWQSRQNASLTVEGNSESGRIKGNGTFLPSFGAGSYKAFFCLDVAGGKVKDSGVWVNDRAGTEPKELYVTRGFNLFYLEAGGFIRFQETTTITARMGLSFVSTDQACRNAEKEIPGPDFDFDGLVTAAKDAWRKKFTPISIETGGVNDTLLTSFWSAIYRTMISPQDYTGENPHWKSEEPYFDSFYCIWDMWRVQLPFLTILDPVSQSKFVRSLLDTYKHRGWLPDCMMSTCKGWTQGGSDADNVIADAYVKNLTGIDWELAYEAMVNDAENEPLEWSIEGRGNLASWKKLHYVPYLDFDPVGFGTNSRSISRTLEYSYNDFGLATVAKGLGKDTYEKYISRASNWQNLFKEDQKSIINGTDTGFTGFFQPKYQNGTWGYQDPIACSPLAGWCSLTSNPSETFESSAWEYMFFVPHDIGKVIELLGDPETFIRRLDWFHTSGVADIGNEPVFLTVYMPHYAGRPGLSAKRAHSYIPSRFNASTNGLPGNDDSGAMASFTIFANIGLFPNPGQNVYFIIPPFFESISVTSPLSNNTATIRNINFDKEYKNIYIQNATLNGEPFTKNWIGHEFFTEGWTLELTLGDEESDWGTRKQDLPPSLSDKLASESGASELSW</sequence>
<dbReference type="InterPro" id="IPR014718">
    <property type="entry name" value="GH-type_carb-bd"/>
</dbReference>
<protein>
    <submittedName>
        <fullName evidence="4">Glycoside hydrolase family 92 protein</fullName>
    </submittedName>
</protein>
<dbReference type="Pfam" id="PF17678">
    <property type="entry name" value="Glyco_hydro_92N"/>
    <property type="match status" value="1"/>
</dbReference>
<dbReference type="Gene3D" id="1.20.1610.10">
    <property type="entry name" value="alpha-1,2-mannosidases domains"/>
    <property type="match status" value="1"/>
</dbReference>
<dbReference type="FunFam" id="3.30.2080.10:FF:000001">
    <property type="entry name" value="Alpha-1,2-mannosidase subfamily"/>
    <property type="match status" value="1"/>
</dbReference>
<dbReference type="OrthoDB" id="449263at2759"/>
<dbReference type="FunFam" id="2.70.98.10:FF:000010">
    <property type="entry name" value="Alpha-1,2-mannosidase family protein"/>
    <property type="match status" value="1"/>
</dbReference>
<dbReference type="GO" id="GO:0006516">
    <property type="term" value="P:glycoprotein catabolic process"/>
    <property type="evidence" value="ECO:0007669"/>
    <property type="project" value="TreeGrafter"/>
</dbReference>
<dbReference type="GO" id="GO:0005634">
    <property type="term" value="C:nucleus"/>
    <property type="evidence" value="ECO:0007669"/>
    <property type="project" value="TreeGrafter"/>
</dbReference>
<keyword evidence="4" id="KW-0378">Hydrolase</keyword>
<name>A0A6A5XXU8_9PLEO</name>
<dbReference type="GO" id="GO:0030246">
    <property type="term" value="F:carbohydrate binding"/>
    <property type="evidence" value="ECO:0007669"/>
    <property type="project" value="InterPro"/>
</dbReference>
<evidence type="ECO:0000256" key="1">
    <source>
        <dbReference type="SAM" id="MobiDB-lite"/>
    </source>
</evidence>
<dbReference type="Proteomes" id="UP000799778">
    <property type="component" value="Unassembled WGS sequence"/>
</dbReference>
<dbReference type="InterPro" id="IPR008928">
    <property type="entry name" value="6-hairpin_glycosidase_sf"/>
</dbReference>
<feature type="domain" description="Glycosyl hydrolase family 92 N-terminal" evidence="3">
    <location>
        <begin position="14"/>
        <end position="262"/>
    </location>
</feature>